<sequence length="105" mass="11548">MWRVSVFFGGGVGGFGGLLYGGGLRGVDLVGWVWVILCCVVWWWFVWGWWVGRLVFEWYMGGGFGLIWLGVGVGGVVDGGLSVVVWWGKRFGVGVRMVGGELKCR</sequence>
<organism evidence="2 3">
    <name type="scientific">Knipowitschia caucasica</name>
    <name type="common">Caucasian dwarf goby</name>
    <name type="synonym">Pomatoschistus caucasicus</name>
    <dbReference type="NCBI Taxonomy" id="637954"/>
    <lineage>
        <taxon>Eukaryota</taxon>
        <taxon>Metazoa</taxon>
        <taxon>Chordata</taxon>
        <taxon>Craniata</taxon>
        <taxon>Vertebrata</taxon>
        <taxon>Euteleostomi</taxon>
        <taxon>Actinopterygii</taxon>
        <taxon>Neopterygii</taxon>
        <taxon>Teleostei</taxon>
        <taxon>Neoteleostei</taxon>
        <taxon>Acanthomorphata</taxon>
        <taxon>Gobiaria</taxon>
        <taxon>Gobiiformes</taxon>
        <taxon>Gobioidei</taxon>
        <taxon>Gobiidae</taxon>
        <taxon>Gobiinae</taxon>
        <taxon>Knipowitschia</taxon>
    </lineage>
</organism>
<dbReference type="Proteomes" id="UP001497482">
    <property type="component" value="Chromosome 3"/>
</dbReference>
<dbReference type="EMBL" id="OZ035825">
    <property type="protein sequence ID" value="CAL1601208.1"/>
    <property type="molecule type" value="Genomic_DNA"/>
</dbReference>
<feature type="transmembrane region" description="Helical" evidence="1">
    <location>
        <begin position="6"/>
        <end position="22"/>
    </location>
</feature>
<gene>
    <name evidence="2" type="ORF">KC01_LOCUS29219</name>
</gene>
<evidence type="ECO:0000256" key="1">
    <source>
        <dbReference type="SAM" id="Phobius"/>
    </source>
</evidence>
<feature type="transmembrane region" description="Helical" evidence="1">
    <location>
        <begin position="66"/>
        <end position="87"/>
    </location>
</feature>
<protein>
    <recommendedName>
        <fullName evidence="4">Transmembrane protein</fullName>
    </recommendedName>
</protein>
<keyword evidence="1" id="KW-1133">Transmembrane helix</keyword>
<reference evidence="2 3" key="1">
    <citation type="submission" date="2024-04" db="EMBL/GenBank/DDBJ databases">
        <authorList>
            <person name="Waldvogel A.-M."/>
            <person name="Schoenle A."/>
        </authorList>
    </citation>
    <scope>NUCLEOTIDE SEQUENCE [LARGE SCALE GENOMIC DNA]</scope>
</reference>
<feature type="transmembrane region" description="Helical" evidence="1">
    <location>
        <begin position="29"/>
        <end position="46"/>
    </location>
</feature>
<evidence type="ECO:0000313" key="2">
    <source>
        <dbReference type="EMBL" id="CAL1601208.1"/>
    </source>
</evidence>
<keyword evidence="3" id="KW-1185">Reference proteome</keyword>
<proteinExistence type="predicted"/>
<evidence type="ECO:0000313" key="3">
    <source>
        <dbReference type="Proteomes" id="UP001497482"/>
    </source>
</evidence>
<accession>A0AAV2LJ80</accession>
<evidence type="ECO:0008006" key="4">
    <source>
        <dbReference type="Google" id="ProtNLM"/>
    </source>
</evidence>
<keyword evidence="1" id="KW-0472">Membrane</keyword>
<keyword evidence="1" id="KW-0812">Transmembrane</keyword>
<name>A0AAV2LJ80_KNICA</name>
<dbReference type="AlphaFoldDB" id="A0AAV2LJ80"/>